<gene>
    <name evidence="2" type="ORF">PVL29_025987</name>
</gene>
<dbReference type="Proteomes" id="UP001168098">
    <property type="component" value="Unassembled WGS sequence"/>
</dbReference>
<dbReference type="PANTHER" id="PTHR13318">
    <property type="entry name" value="PARTNER OF PAIRED, ISOFORM B-RELATED"/>
    <property type="match status" value="1"/>
</dbReference>
<proteinExistence type="predicted"/>
<evidence type="ECO:0000313" key="2">
    <source>
        <dbReference type="EMBL" id="KAJ9672587.1"/>
    </source>
</evidence>
<keyword evidence="3" id="KW-1185">Reference proteome</keyword>
<dbReference type="EMBL" id="JARBHA010000019">
    <property type="protein sequence ID" value="KAJ9672587.1"/>
    <property type="molecule type" value="Genomic_DNA"/>
</dbReference>
<dbReference type="SMART" id="SM00367">
    <property type="entry name" value="LRR_CC"/>
    <property type="match status" value="8"/>
</dbReference>
<protein>
    <recommendedName>
        <fullName evidence="1">F-box/LRR-repeat protein 15-like leucin rich repeat domain-containing protein</fullName>
    </recommendedName>
</protein>
<dbReference type="Gene3D" id="3.80.10.10">
    <property type="entry name" value="Ribonuclease Inhibitor"/>
    <property type="match status" value="2"/>
</dbReference>
<dbReference type="GO" id="GO:0031146">
    <property type="term" value="P:SCF-dependent proteasomal ubiquitin-dependent protein catabolic process"/>
    <property type="evidence" value="ECO:0007669"/>
    <property type="project" value="TreeGrafter"/>
</dbReference>
<dbReference type="GO" id="GO:0019005">
    <property type="term" value="C:SCF ubiquitin ligase complex"/>
    <property type="evidence" value="ECO:0007669"/>
    <property type="project" value="TreeGrafter"/>
</dbReference>
<dbReference type="AlphaFoldDB" id="A0AA38YLF0"/>
<feature type="domain" description="F-box/LRR-repeat protein 15-like leucin rich repeat" evidence="1">
    <location>
        <begin position="64"/>
        <end position="609"/>
    </location>
</feature>
<dbReference type="InterPro" id="IPR006553">
    <property type="entry name" value="Leu-rich_rpt_Cys-con_subtyp"/>
</dbReference>
<name>A0AA38YLF0_VITRO</name>
<dbReference type="Pfam" id="PF25372">
    <property type="entry name" value="DUF7885"/>
    <property type="match status" value="1"/>
</dbReference>
<dbReference type="InterPro" id="IPR032675">
    <property type="entry name" value="LRR_dom_sf"/>
</dbReference>
<reference evidence="2 3" key="1">
    <citation type="journal article" date="2023" name="BMC Biotechnol.">
        <title>Vitis rotundifolia cv Carlos genome sequencing.</title>
        <authorList>
            <person name="Huff M."/>
            <person name="Hulse-Kemp A."/>
            <person name="Scheffler B."/>
            <person name="Youngblood R."/>
            <person name="Simpson S."/>
            <person name="Babiker E."/>
            <person name="Staton M."/>
        </authorList>
    </citation>
    <scope>NUCLEOTIDE SEQUENCE [LARGE SCALE GENOMIC DNA]</scope>
    <source>
        <tissue evidence="2">Leaf</tissue>
    </source>
</reference>
<dbReference type="SUPFAM" id="SSF81383">
    <property type="entry name" value="F-box domain"/>
    <property type="match status" value="1"/>
</dbReference>
<sequence>MAMGLLETAQKQSKMVGVGLEGLPTTLINEIIVKLDTETLCSVACVSRALRFAVSEALPLSSSLDLSAFSPDAQTLNHLVSRCKGLKILTLDCLRLDDSSITIFLGPHIQELNLLRCSLLSYQLLRSIGESLPNLRLLTLELSYWDLPEVFNRNLVQMLMGCSYLESLCLKIRGAEFDATFFRSIEHFLPKTVKILKLQPVLEQDVIRFIHELRVNRNILETAEFGIPFSPASPGFKLQSLSLVLDIISDELISSITNSLPFLIELHLEDRPSKEPSPVHDLTNSGLQSLRFCCHLTDISLIRSRHNLPVYFKRINDMGMFLLSEGCRLLESVRLGGFCRVSDAGFASILHSCWHLKKFEVRNALLLSDLAFHDLTGAPCSLVEVKLSSCNLITSETVHKMASSRRLEVLDLFGCKSIADSSLSSITCLNKLTTLNLGGADVTDRGLSVLSQGYSPISHLCLRGCKRVTDKGVSLLFHGCGVISKTLTALDLGHMPGISDKAILTIAAVGTGITELCIRYCFYVTDYSVEALATKRRLQDGRKPLRKLDLFHCTGLSVKSLESLKRPFFQALKWIGLGRTCLSGKRNEICNERPWLTLCMDGCEMGCHDGWHFHRPETIKVGS</sequence>
<organism evidence="2 3">
    <name type="scientific">Vitis rotundifolia</name>
    <name type="common">Muscadine grape</name>
    <dbReference type="NCBI Taxonomy" id="103349"/>
    <lineage>
        <taxon>Eukaryota</taxon>
        <taxon>Viridiplantae</taxon>
        <taxon>Streptophyta</taxon>
        <taxon>Embryophyta</taxon>
        <taxon>Tracheophyta</taxon>
        <taxon>Spermatophyta</taxon>
        <taxon>Magnoliopsida</taxon>
        <taxon>eudicotyledons</taxon>
        <taxon>Gunneridae</taxon>
        <taxon>Pentapetalae</taxon>
        <taxon>rosids</taxon>
        <taxon>Vitales</taxon>
        <taxon>Vitaceae</taxon>
        <taxon>Viteae</taxon>
        <taxon>Vitis</taxon>
    </lineage>
</organism>
<evidence type="ECO:0000259" key="1">
    <source>
        <dbReference type="Pfam" id="PF25372"/>
    </source>
</evidence>
<comment type="caution">
    <text evidence="2">The sequence shown here is derived from an EMBL/GenBank/DDBJ whole genome shotgun (WGS) entry which is preliminary data.</text>
</comment>
<dbReference type="InterPro" id="IPR036047">
    <property type="entry name" value="F-box-like_dom_sf"/>
</dbReference>
<dbReference type="SUPFAM" id="SSF52047">
    <property type="entry name" value="RNI-like"/>
    <property type="match status" value="2"/>
</dbReference>
<dbReference type="InterPro" id="IPR057207">
    <property type="entry name" value="FBXL15_LRR"/>
</dbReference>
<dbReference type="PANTHER" id="PTHR13318:SF176">
    <property type="entry name" value="F-BOX PROTEIN AT-B"/>
    <property type="match status" value="1"/>
</dbReference>
<accession>A0AA38YLF0</accession>
<evidence type="ECO:0000313" key="3">
    <source>
        <dbReference type="Proteomes" id="UP001168098"/>
    </source>
</evidence>